<evidence type="ECO:0000313" key="1">
    <source>
        <dbReference type="EMBL" id="KAF5178431.1"/>
    </source>
</evidence>
<gene>
    <name evidence="1" type="ORF">FRX31_031982</name>
</gene>
<name>A0A7J6V101_THATH</name>
<dbReference type="Proteomes" id="UP000554482">
    <property type="component" value="Unassembled WGS sequence"/>
</dbReference>
<evidence type="ECO:0000313" key="2">
    <source>
        <dbReference type="Proteomes" id="UP000554482"/>
    </source>
</evidence>
<protein>
    <submittedName>
        <fullName evidence="1">Uncharacterized protein</fullName>
    </submittedName>
</protein>
<dbReference type="EMBL" id="JABWDY010040066">
    <property type="protein sequence ID" value="KAF5178431.1"/>
    <property type="molecule type" value="Genomic_DNA"/>
</dbReference>
<keyword evidence="2" id="KW-1185">Reference proteome</keyword>
<feature type="non-terminal residue" evidence="1">
    <location>
        <position position="79"/>
    </location>
</feature>
<dbReference type="OrthoDB" id="9992197at2759"/>
<comment type="caution">
    <text evidence="1">The sequence shown here is derived from an EMBL/GenBank/DDBJ whole genome shotgun (WGS) entry which is preliminary data.</text>
</comment>
<reference evidence="1 2" key="1">
    <citation type="submission" date="2020-06" db="EMBL/GenBank/DDBJ databases">
        <title>Transcriptomic and genomic resources for Thalictrum thalictroides and T. hernandezii: Facilitating candidate gene discovery in an emerging model plant lineage.</title>
        <authorList>
            <person name="Arias T."/>
            <person name="Riano-Pachon D.M."/>
            <person name="Di Stilio V.S."/>
        </authorList>
    </citation>
    <scope>NUCLEOTIDE SEQUENCE [LARGE SCALE GENOMIC DNA]</scope>
    <source>
        <strain evidence="2">cv. WT478/WT964</strain>
        <tissue evidence="1">Leaves</tissue>
    </source>
</reference>
<accession>A0A7J6V101</accession>
<proteinExistence type="predicted"/>
<dbReference type="AlphaFoldDB" id="A0A7J6V101"/>
<organism evidence="1 2">
    <name type="scientific">Thalictrum thalictroides</name>
    <name type="common">Rue-anemone</name>
    <name type="synonym">Anemone thalictroides</name>
    <dbReference type="NCBI Taxonomy" id="46969"/>
    <lineage>
        <taxon>Eukaryota</taxon>
        <taxon>Viridiplantae</taxon>
        <taxon>Streptophyta</taxon>
        <taxon>Embryophyta</taxon>
        <taxon>Tracheophyta</taxon>
        <taxon>Spermatophyta</taxon>
        <taxon>Magnoliopsida</taxon>
        <taxon>Ranunculales</taxon>
        <taxon>Ranunculaceae</taxon>
        <taxon>Thalictroideae</taxon>
        <taxon>Thalictrum</taxon>
    </lineage>
</organism>
<sequence length="79" mass="9232">PRNLILSTSSSSLLIAPEVSCVLIFSLQIWIKRELQANFSLLREDYLECLHHTKEDQTREDILAGTQQQRYEAGERKDW</sequence>